<dbReference type="InterPro" id="IPR036226">
    <property type="entry name" value="LipOase_C_sf"/>
</dbReference>
<dbReference type="Pfam" id="PF00305">
    <property type="entry name" value="Lipoxygenase"/>
    <property type="match status" value="1"/>
</dbReference>
<reference evidence="8" key="2">
    <citation type="submission" date="2025-09" db="UniProtKB">
        <authorList>
            <consortium name="Ensembl"/>
        </authorList>
    </citation>
    <scope>IDENTIFICATION</scope>
</reference>
<accession>A0A8C6T4N3</accession>
<comment type="similarity">
    <text evidence="6">Belongs to the lipoxygenase family.</text>
</comment>
<evidence type="ECO:0000313" key="8">
    <source>
        <dbReference type="Ensembl" id="ENSNMLP00000016359.1"/>
    </source>
</evidence>
<organism evidence="8 9">
    <name type="scientific">Neogobius melanostomus</name>
    <name type="common">round goby</name>
    <dbReference type="NCBI Taxonomy" id="47308"/>
    <lineage>
        <taxon>Eukaryota</taxon>
        <taxon>Metazoa</taxon>
        <taxon>Chordata</taxon>
        <taxon>Craniata</taxon>
        <taxon>Vertebrata</taxon>
        <taxon>Euteleostomi</taxon>
        <taxon>Actinopterygii</taxon>
        <taxon>Neopterygii</taxon>
        <taxon>Teleostei</taxon>
        <taxon>Neoteleostei</taxon>
        <taxon>Acanthomorphata</taxon>
        <taxon>Gobiaria</taxon>
        <taxon>Gobiiformes</taxon>
        <taxon>Gobioidei</taxon>
        <taxon>Gobiidae</taxon>
        <taxon>Benthophilinae</taxon>
        <taxon>Neogobiini</taxon>
        <taxon>Neogobius</taxon>
    </lineage>
</organism>
<dbReference type="InterPro" id="IPR013819">
    <property type="entry name" value="LipOase_C"/>
</dbReference>
<dbReference type="Proteomes" id="UP000694523">
    <property type="component" value="Unplaced"/>
</dbReference>
<evidence type="ECO:0000256" key="2">
    <source>
        <dbReference type="ARBA" id="ARBA00022723"/>
    </source>
</evidence>
<dbReference type="Gene3D" id="1.20.245.10">
    <property type="entry name" value="Lipoxygenase-1, Domain 5"/>
    <property type="match status" value="1"/>
</dbReference>
<evidence type="ECO:0000313" key="9">
    <source>
        <dbReference type="Proteomes" id="UP000694523"/>
    </source>
</evidence>
<dbReference type="PANTHER" id="PTHR11771">
    <property type="entry name" value="LIPOXYGENASE"/>
    <property type="match status" value="1"/>
</dbReference>
<dbReference type="Ensembl" id="ENSNMLT00000018382.1">
    <property type="protein sequence ID" value="ENSNMLP00000016359.1"/>
    <property type="gene ID" value="ENSNMLG00000010838.1"/>
</dbReference>
<keyword evidence="3 6" id="KW-0223">Dioxygenase</keyword>
<comment type="cofactor">
    <cofactor evidence="1 6">
        <name>Fe cation</name>
        <dbReference type="ChEBI" id="CHEBI:24875"/>
    </cofactor>
</comment>
<evidence type="ECO:0000256" key="6">
    <source>
        <dbReference type="RuleBase" id="RU003974"/>
    </source>
</evidence>
<keyword evidence="4 6" id="KW-0560">Oxidoreductase</keyword>
<dbReference type="InterPro" id="IPR020833">
    <property type="entry name" value="LipOase_Fe_BS"/>
</dbReference>
<dbReference type="PROSITE" id="PS00081">
    <property type="entry name" value="LIPOXYGENASE_2"/>
    <property type="match status" value="1"/>
</dbReference>
<keyword evidence="2 6" id="KW-0479">Metal-binding</keyword>
<protein>
    <recommendedName>
        <fullName evidence="7">Lipoxygenase domain-containing protein</fullName>
    </recommendedName>
</protein>
<dbReference type="InterPro" id="IPR000907">
    <property type="entry name" value="LipOase"/>
</dbReference>
<evidence type="ECO:0000256" key="5">
    <source>
        <dbReference type="ARBA" id="ARBA00023004"/>
    </source>
</evidence>
<reference evidence="8" key="1">
    <citation type="submission" date="2025-08" db="UniProtKB">
        <authorList>
            <consortium name="Ensembl"/>
        </authorList>
    </citation>
    <scope>IDENTIFICATION</scope>
</reference>
<dbReference type="GO" id="GO:0034440">
    <property type="term" value="P:lipid oxidation"/>
    <property type="evidence" value="ECO:0007669"/>
    <property type="project" value="InterPro"/>
</dbReference>
<dbReference type="PROSITE" id="PS51393">
    <property type="entry name" value="LIPOXYGENASE_3"/>
    <property type="match status" value="1"/>
</dbReference>
<dbReference type="Gene3D" id="3.10.450.60">
    <property type="match status" value="1"/>
</dbReference>
<evidence type="ECO:0000259" key="7">
    <source>
        <dbReference type="PROSITE" id="PS51393"/>
    </source>
</evidence>
<evidence type="ECO:0000256" key="3">
    <source>
        <dbReference type="ARBA" id="ARBA00022964"/>
    </source>
</evidence>
<dbReference type="PROSITE" id="PS00711">
    <property type="entry name" value="LIPOXYGENASE_1"/>
    <property type="match status" value="1"/>
</dbReference>
<evidence type="ECO:0000256" key="4">
    <source>
        <dbReference type="ARBA" id="ARBA00023002"/>
    </source>
</evidence>
<evidence type="ECO:0000256" key="1">
    <source>
        <dbReference type="ARBA" id="ARBA00001962"/>
    </source>
</evidence>
<sequence length="453" mass="52043">IDADEVSDLPSEVQFSSTKNKDFKYRMCLLLLAVFLEYVKRHWKEDAFFGYQFLNGVNPMMIRRCDSLPENFPVTDDMVTLEGNGKVSDQMKNGNIFLCDYKSVDGVDTDKINNKVQYLAAPLVLFHKTPADELKPVAIQLKQIPAEDNPIFVSSDSEYDWLLAKIFVRSADFNEQQLNAHLLRTHLLAEVFTVALLRNLPKVHPLYKLLIPHTRFTLHINLLSRQTASAEGITKLMRRSHSAVTYESLCIKDNIKERGLESVPNFYYRDNGFKLWDIIEKFVKGVLTYYYKKDEEIKRDTELQEYIKSIFEHGFGSREETGIPQKFETVDELVKFVTFVIFTSSAQHAAVNNGLVWMPNTPTSLQKPPPTKKGTATEQTVLQTLPDRNTTHFAVSVEKLLNTQSPKFVSPFGALQFCAELDKLDKEIDDKNKKRKLPYMYLKPTLMENSVSI</sequence>
<dbReference type="GO" id="GO:0046872">
    <property type="term" value="F:metal ion binding"/>
    <property type="evidence" value="ECO:0007669"/>
    <property type="project" value="UniProtKB-KW"/>
</dbReference>
<dbReference type="SUPFAM" id="SSF48484">
    <property type="entry name" value="Lipoxigenase"/>
    <property type="match status" value="1"/>
</dbReference>
<name>A0A8C6T4N3_9GOBI</name>
<feature type="domain" description="Lipoxygenase" evidence="7">
    <location>
        <begin position="1"/>
        <end position="453"/>
    </location>
</feature>
<dbReference type="AlphaFoldDB" id="A0A8C6T4N3"/>
<keyword evidence="5 6" id="KW-0408">Iron</keyword>
<dbReference type="InterPro" id="IPR020834">
    <property type="entry name" value="LipOase_CS"/>
</dbReference>
<keyword evidence="9" id="KW-1185">Reference proteome</keyword>
<proteinExistence type="inferred from homology"/>
<dbReference type="PRINTS" id="PR00087">
    <property type="entry name" value="LIPOXYGENASE"/>
</dbReference>
<dbReference type="GO" id="GO:0016702">
    <property type="term" value="F:oxidoreductase activity, acting on single donors with incorporation of molecular oxygen, incorporation of two atoms of oxygen"/>
    <property type="evidence" value="ECO:0007669"/>
    <property type="project" value="InterPro"/>
</dbReference>